<dbReference type="SMART" id="SM00147">
    <property type="entry name" value="RasGEF"/>
    <property type="match status" value="1"/>
</dbReference>
<dbReference type="GO" id="GO:0005085">
    <property type="term" value="F:guanyl-nucleotide exchange factor activity"/>
    <property type="evidence" value="ECO:0007669"/>
    <property type="project" value="UniProtKB-KW"/>
</dbReference>
<sequence>MPVSRHSFRRVIGDMVNRYNIKTDLTNGYHWNTSRSNKKTDRNSLISNDPLSSPQTYYERLHKCEKEVHQSLSYLDQVLTHNKLEILANIVTSIIDNIFDIDSMLKGVFECQSESYRTYLLTDVCYLLADLIEWSDKLLFSKKHDADDDRYRKIAKDLMQAVKICINSSIQTRSESLQSFQSINNSFDDSVPALPPKREKRPVSSSASIISTRSRNTASPSSVRYPPAYEYDNEERIQLIVDDINQIVEKYTRELDDAVRANTTIRSPSTDYLSQPNHSYISSCRRNSIDTIYETHMARHSLKDSFKKQQKNFNEIKEYQQINLVNDPPPPLLPPKRQIARAYMSLFDRYDQNEAELFLRDTCFVPSSQRRFEDLFEHVHQHFPQTLIFSNSEECLKNKDGITKTLYNRSSKDNLSMDRLTLNNNYLNDGTNQYTTDLFLESISHLLVFNLNEDPPLRGGSIDALIIRATSPDKKDFLYQEAFLTTYRTFITPSDLIEKLIQRYKFFSQFETKKKIARYAFSLLIRVIDEIDNELCENLMKKLLHFVTTLIRQGELQLSKLLRRKSLERFKKLKTIHEQSQQDIVLIQNSISSKRATLFDFHSTDISEQLTILDSELFLKIQLSEILYMSIEKGEEYSPNLAVFTEHFNNISYWVRTRILEQNSQRQRENYFEKFLKILKHLRRLHNFNSYLAILSALDCGPLTRLNWSKNISDAVSEHTDLIDSTGSFKNYREALNASVGQPCIPYIGLILSDLTFVHIGNSDYLQDDRIVNFWKRWQQFTILHKLRYCRKWEYKFIRNDRILYFFNNFDDYMTEDAQWIQSEKIKPRQKPISYS</sequence>
<name>A0A815D452_9BILA</name>
<feature type="compositionally biased region" description="Low complexity" evidence="3">
    <location>
        <begin position="204"/>
        <end position="215"/>
    </location>
</feature>
<evidence type="ECO:0000313" key="8">
    <source>
        <dbReference type="Proteomes" id="UP000663891"/>
    </source>
</evidence>
<dbReference type="SUPFAM" id="SSF48366">
    <property type="entry name" value="Ras GEF"/>
    <property type="match status" value="1"/>
</dbReference>
<dbReference type="PROSITE" id="PS50009">
    <property type="entry name" value="RASGEF_CAT"/>
    <property type="match status" value="1"/>
</dbReference>
<dbReference type="Pfam" id="PF00618">
    <property type="entry name" value="RasGEF_N"/>
    <property type="match status" value="1"/>
</dbReference>
<dbReference type="PANTHER" id="PTHR23113:SF224">
    <property type="entry name" value="RAP GUANINE NUCLEOTIDE EXCHANGE FACTOR 1"/>
    <property type="match status" value="1"/>
</dbReference>
<dbReference type="OrthoDB" id="25179at2759"/>
<dbReference type="EMBL" id="CAJNON010000501">
    <property type="protein sequence ID" value="CAF1292656.1"/>
    <property type="molecule type" value="Genomic_DNA"/>
</dbReference>
<dbReference type="Proteomes" id="UP000663891">
    <property type="component" value="Unassembled WGS sequence"/>
</dbReference>
<comment type="caution">
    <text evidence="6">The sequence shown here is derived from an EMBL/GenBank/DDBJ whole genome shotgun (WGS) entry which is preliminary data.</text>
</comment>
<feature type="region of interest" description="Disordered" evidence="3">
    <location>
        <begin position="32"/>
        <end position="51"/>
    </location>
</feature>
<dbReference type="CDD" id="cd00155">
    <property type="entry name" value="RasGEF"/>
    <property type="match status" value="1"/>
</dbReference>
<evidence type="ECO:0000259" key="4">
    <source>
        <dbReference type="PROSITE" id="PS50009"/>
    </source>
</evidence>
<gene>
    <name evidence="7" type="ORF">OKA104_LOCUS344</name>
    <name evidence="6" type="ORF">VCS650_LOCUS30596</name>
</gene>
<dbReference type="Gene3D" id="1.20.870.10">
    <property type="entry name" value="Son of sevenless (SoS) protein Chain: S domain 1"/>
    <property type="match status" value="1"/>
</dbReference>
<dbReference type="CDD" id="cd06224">
    <property type="entry name" value="REM"/>
    <property type="match status" value="1"/>
</dbReference>
<proteinExistence type="predicted"/>
<dbReference type="InterPro" id="IPR019804">
    <property type="entry name" value="Ras_G-nucl-exch_fac_CS"/>
</dbReference>
<organism evidence="6 8">
    <name type="scientific">Adineta steineri</name>
    <dbReference type="NCBI Taxonomy" id="433720"/>
    <lineage>
        <taxon>Eukaryota</taxon>
        <taxon>Metazoa</taxon>
        <taxon>Spiralia</taxon>
        <taxon>Gnathifera</taxon>
        <taxon>Rotifera</taxon>
        <taxon>Eurotatoria</taxon>
        <taxon>Bdelloidea</taxon>
        <taxon>Adinetida</taxon>
        <taxon>Adinetidae</taxon>
        <taxon>Adineta</taxon>
    </lineage>
</organism>
<dbReference type="Proteomes" id="UP000663881">
    <property type="component" value="Unassembled WGS sequence"/>
</dbReference>
<dbReference type="PROSITE" id="PS00720">
    <property type="entry name" value="RASGEF"/>
    <property type="match status" value="1"/>
</dbReference>
<keyword evidence="1 2" id="KW-0344">Guanine-nucleotide releasing factor</keyword>
<evidence type="ECO:0000256" key="2">
    <source>
        <dbReference type="PROSITE-ProRule" id="PRU00168"/>
    </source>
</evidence>
<dbReference type="PROSITE" id="PS50212">
    <property type="entry name" value="RASGEF_NTER"/>
    <property type="match status" value="1"/>
</dbReference>
<evidence type="ECO:0000256" key="1">
    <source>
        <dbReference type="ARBA" id="ARBA00022658"/>
    </source>
</evidence>
<feature type="domain" description="N-terminal Ras-GEF" evidence="5">
    <location>
        <begin position="453"/>
        <end position="571"/>
    </location>
</feature>
<dbReference type="EMBL" id="CAJOAY010000007">
    <property type="protein sequence ID" value="CAF3481539.1"/>
    <property type="molecule type" value="Genomic_DNA"/>
</dbReference>
<dbReference type="GO" id="GO:0005886">
    <property type="term" value="C:plasma membrane"/>
    <property type="evidence" value="ECO:0007669"/>
    <property type="project" value="TreeGrafter"/>
</dbReference>
<evidence type="ECO:0000313" key="6">
    <source>
        <dbReference type="EMBL" id="CAF1292656.1"/>
    </source>
</evidence>
<evidence type="ECO:0000259" key="5">
    <source>
        <dbReference type="PROSITE" id="PS50212"/>
    </source>
</evidence>
<dbReference type="Gene3D" id="1.10.840.10">
    <property type="entry name" value="Ras guanine-nucleotide exchange factors catalytic domain"/>
    <property type="match status" value="1"/>
</dbReference>
<dbReference type="Pfam" id="PF00617">
    <property type="entry name" value="RasGEF"/>
    <property type="match status" value="1"/>
</dbReference>
<dbReference type="InterPro" id="IPR008937">
    <property type="entry name" value="Ras-like_GEF"/>
</dbReference>
<dbReference type="InterPro" id="IPR023578">
    <property type="entry name" value="Ras_GEF_dom_sf"/>
</dbReference>
<dbReference type="InterPro" id="IPR000651">
    <property type="entry name" value="Ras-like_Gua-exchang_fac_N"/>
</dbReference>
<evidence type="ECO:0000313" key="7">
    <source>
        <dbReference type="EMBL" id="CAF3481539.1"/>
    </source>
</evidence>
<dbReference type="PANTHER" id="PTHR23113">
    <property type="entry name" value="GUANINE NUCLEOTIDE EXCHANGE FACTOR"/>
    <property type="match status" value="1"/>
</dbReference>
<dbReference type="SMART" id="SM00229">
    <property type="entry name" value="RasGEFN"/>
    <property type="match status" value="1"/>
</dbReference>
<reference evidence="6" key="1">
    <citation type="submission" date="2021-02" db="EMBL/GenBank/DDBJ databases">
        <authorList>
            <person name="Nowell W R."/>
        </authorList>
    </citation>
    <scope>NUCLEOTIDE SEQUENCE</scope>
</reference>
<feature type="domain" description="Ras-GEF" evidence="4">
    <location>
        <begin position="602"/>
        <end position="829"/>
    </location>
</feature>
<accession>A0A815D452</accession>
<dbReference type="GO" id="GO:0007265">
    <property type="term" value="P:Ras protein signal transduction"/>
    <property type="evidence" value="ECO:0007669"/>
    <property type="project" value="TreeGrafter"/>
</dbReference>
<dbReference type="AlphaFoldDB" id="A0A815D452"/>
<evidence type="ECO:0000256" key="3">
    <source>
        <dbReference type="SAM" id="MobiDB-lite"/>
    </source>
</evidence>
<dbReference type="InterPro" id="IPR036964">
    <property type="entry name" value="RASGEF_cat_dom_sf"/>
</dbReference>
<dbReference type="InterPro" id="IPR001895">
    <property type="entry name" value="RASGEF_cat_dom"/>
</dbReference>
<protein>
    <submittedName>
        <fullName evidence="6">Uncharacterized protein</fullName>
    </submittedName>
</protein>
<feature type="region of interest" description="Disordered" evidence="3">
    <location>
        <begin position="189"/>
        <end position="224"/>
    </location>
</feature>